<feature type="region of interest" description="Disordered" evidence="1">
    <location>
        <begin position="434"/>
        <end position="518"/>
    </location>
</feature>
<organism evidence="4 5">
    <name type="scientific">Podospora didyma</name>
    <dbReference type="NCBI Taxonomy" id="330526"/>
    <lineage>
        <taxon>Eukaryota</taxon>
        <taxon>Fungi</taxon>
        <taxon>Dikarya</taxon>
        <taxon>Ascomycota</taxon>
        <taxon>Pezizomycotina</taxon>
        <taxon>Sordariomycetes</taxon>
        <taxon>Sordariomycetidae</taxon>
        <taxon>Sordariales</taxon>
        <taxon>Podosporaceae</taxon>
        <taxon>Podospora</taxon>
    </lineage>
</organism>
<dbReference type="SUPFAM" id="SSF89372">
    <property type="entry name" value="Fucose-specific lectin"/>
    <property type="match status" value="1"/>
</dbReference>
<accession>A0AAE0N4Z2</accession>
<evidence type="ECO:0000256" key="3">
    <source>
        <dbReference type="SAM" id="SignalP"/>
    </source>
</evidence>
<sequence length="518" mass="55533">MARSGVQERWLLRWTLLLSLAGPSLCGSMTAWWTDIGPSFALQNLTTGEIQYSACNSNNTPLYPNPPNILSTRYKAKINTSLAGTGWYDKTITWASLFYQNNNDDIVNAIYTCNWADGTYTHYESKVISDKTGTPQVHPQSGLSVALLGENEGYRVFFHDKNRELQILKFTQQDLWSYLGPASVNTNRTGMAIHSMFSGLRNVTVVTPRDAANFETVRLNTDGSWAVATFPTPSKITNVTNSTGASNGTSFPYDTSSPPPFRLDEWTANPRALGIAIDTALTRRIFYIGSDKKFHSVASFVSGTTESAWQAQPDTLDTNLPLADTPGGDFAIASDLGTSNIRLYYTVGGVLKEGKYTNGNWFPIADLATKNASAPVSGPADSDSSGLSAGAKAGIGVGVTFGVLLLAAAAVGLYYLGKRQARADVEKEAALTAAAAPKSEVAEVHHAPTAGSRDGSVAGVARTGSGVSKPEWEAEVKDKSPSPEPNPRELDSPNPASELPPTIDRTELPSDRHATELP</sequence>
<feature type="signal peptide" evidence="3">
    <location>
        <begin position="1"/>
        <end position="26"/>
    </location>
</feature>
<evidence type="ECO:0008006" key="6">
    <source>
        <dbReference type="Google" id="ProtNLM"/>
    </source>
</evidence>
<gene>
    <name evidence="4" type="ORF">B0H63DRAFT_315488</name>
</gene>
<dbReference type="Proteomes" id="UP001285441">
    <property type="component" value="Unassembled WGS sequence"/>
</dbReference>
<dbReference type="Gene3D" id="2.120.10.70">
    <property type="entry name" value="Fucose-specific lectin"/>
    <property type="match status" value="1"/>
</dbReference>
<keyword evidence="2" id="KW-0472">Membrane</keyword>
<keyword evidence="2" id="KW-1133">Transmembrane helix</keyword>
<evidence type="ECO:0000313" key="4">
    <source>
        <dbReference type="EMBL" id="KAK3370393.1"/>
    </source>
</evidence>
<feature type="compositionally biased region" description="Basic and acidic residues" evidence="1">
    <location>
        <begin position="504"/>
        <end position="518"/>
    </location>
</feature>
<evidence type="ECO:0000313" key="5">
    <source>
        <dbReference type="Proteomes" id="UP001285441"/>
    </source>
</evidence>
<keyword evidence="2" id="KW-0812">Transmembrane</keyword>
<evidence type="ECO:0000256" key="2">
    <source>
        <dbReference type="SAM" id="Phobius"/>
    </source>
</evidence>
<reference evidence="4" key="1">
    <citation type="journal article" date="2023" name="Mol. Phylogenet. Evol.">
        <title>Genome-scale phylogeny and comparative genomics of the fungal order Sordariales.</title>
        <authorList>
            <person name="Hensen N."/>
            <person name="Bonometti L."/>
            <person name="Westerberg I."/>
            <person name="Brannstrom I.O."/>
            <person name="Guillou S."/>
            <person name="Cros-Aarteil S."/>
            <person name="Calhoun S."/>
            <person name="Haridas S."/>
            <person name="Kuo A."/>
            <person name="Mondo S."/>
            <person name="Pangilinan J."/>
            <person name="Riley R."/>
            <person name="LaButti K."/>
            <person name="Andreopoulos B."/>
            <person name="Lipzen A."/>
            <person name="Chen C."/>
            <person name="Yan M."/>
            <person name="Daum C."/>
            <person name="Ng V."/>
            <person name="Clum A."/>
            <person name="Steindorff A."/>
            <person name="Ohm R.A."/>
            <person name="Martin F."/>
            <person name="Silar P."/>
            <person name="Natvig D.O."/>
            <person name="Lalanne C."/>
            <person name="Gautier V."/>
            <person name="Ament-Velasquez S.L."/>
            <person name="Kruys A."/>
            <person name="Hutchinson M.I."/>
            <person name="Powell A.J."/>
            <person name="Barry K."/>
            <person name="Miller A.N."/>
            <person name="Grigoriev I.V."/>
            <person name="Debuchy R."/>
            <person name="Gladieux P."/>
            <person name="Hiltunen Thoren M."/>
            <person name="Johannesson H."/>
        </authorList>
    </citation>
    <scope>NUCLEOTIDE SEQUENCE</scope>
    <source>
        <strain evidence="4">CBS 232.78</strain>
    </source>
</reference>
<protein>
    <recommendedName>
        <fullName evidence="6">Fucose-specific lectin</fullName>
    </recommendedName>
</protein>
<keyword evidence="5" id="KW-1185">Reference proteome</keyword>
<reference evidence="4" key="2">
    <citation type="submission" date="2023-06" db="EMBL/GenBank/DDBJ databases">
        <authorList>
            <consortium name="Lawrence Berkeley National Laboratory"/>
            <person name="Haridas S."/>
            <person name="Hensen N."/>
            <person name="Bonometti L."/>
            <person name="Westerberg I."/>
            <person name="Brannstrom I.O."/>
            <person name="Guillou S."/>
            <person name="Cros-Aarteil S."/>
            <person name="Calhoun S."/>
            <person name="Kuo A."/>
            <person name="Mondo S."/>
            <person name="Pangilinan J."/>
            <person name="Riley R."/>
            <person name="LaButti K."/>
            <person name="Andreopoulos B."/>
            <person name="Lipzen A."/>
            <person name="Chen C."/>
            <person name="Yanf M."/>
            <person name="Daum C."/>
            <person name="Ng V."/>
            <person name="Clum A."/>
            <person name="Steindorff A."/>
            <person name="Ohm R."/>
            <person name="Martin F."/>
            <person name="Silar P."/>
            <person name="Natvig D."/>
            <person name="Lalanne C."/>
            <person name="Gautier V."/>
            <person name="Ament-velasquez S.L."/>
            <person name="Kruys A."/>
            <person name="Hutchinson M.I."/>
            <person name="Powell A.J."/>
            <person name="Barry K."/>
            <person name="Miller A.N."/>
            <person name="Grigoriev I.V."/>
            <person name="Debuchy R."/>
            <person name="Gladieux P."/>
            <person name="Thoren M.H."/>
            <person name="Johannesson H."/>
        </authorList>
    </citation>
    <scope>NUCLEOTIDE SEQUENCE</scope>
    <source>
        <strain evidence="4">CBS 232.78</strain>
    </source>
</reference>
<name>A0AAE0N4Z2_9PEZI</name>
<comment type="caution">
    <text evidence="4">The sequence shown here is derived from an EMBL/GenBank/DDBJ whole genome shotgun (WGS) entry which is preliminary data.</text>
</comment>
<evidence type="ECO:0000256" key="1">
    <source>
        <dbReference type="SAM" id="MobiDB-lite"/>
    </source>
</evidence>
<dbReference type="AlphaFoldDB" id="A0AAE0N4Z2"/>
<feature type="compositionally biased region" description="Basic and acidic residues" evidence="1">
    <location>
        <begin position="470"/>
        <end position="491"/>
    </location>
</feature>
<dbReference type="EMBL" id="JAULSW010000009">
    <property type="protein sequence ID" value="KAK3370393.1"/>
    <property type="molecule type" value="Genomic_DNA"/>
</dbReference>
<keyword evidence="3" id="KW-0732">Signal</keyword>
<feature type="chain" id="PRO_5042031433" description="Fucose-specific lectin" evidence="3">
    <location>
        <begin position="27"/>
        <end position="518"/>
    </location>
</feature>
<proteinExistence type="predicted"/>
<feature type="transmembrane region" description="Helical" evidence="2">
    <location>
        <begin position="393"/>
        <end position="417"/>
    </location>
</feature>